<reference evidence="2" key="1">
    <citation type="submission" date="2022-01" db="EMBL/GenBank/DDBJ databases">
        <authorList>
            <person name="Braso-Vives M."/>
        </authorList>
    </citation>
    <scope>NUCLEOTIDE SEQUENCE</scope>
</reference>
<gene>
    <name evidence="2" type="primary">Hypp4520</name>
    <name evidence="2" type="ORF">BLAG_LOCUS23094</name>
</gene>
<proteinExistence type="predicted"/>
<evidence type="ECO:0000313" key="2">
    <source>
        <dbReference type="EMBL" id="CAH1270938.1"/>
    </source>
</evidence>
<dbReference type="EMBL" id="OV696693">
    <property type="protein sequence ID" value="CAH1270938.1"/>
    <property type="molecule type" value="Genomic_DNA"/>
</dbReference>
<feature type="compositionally biased region" description="Polar residues" evidence="1">
    <location>
        <begin position="64"/>
        <end position="79"/>
    </location>
</feature>
<feature type="region of interest" description="Disordered" evidence="1">
    <location>
        <begin position="64"/>
        <end position="83"/>
    </location>
</feature>
<evidence type="ECO:0000256" key="1">
    <source>
        <dbReference type="SAM" id="MobiDB-lite"/>
    </source>
</evidence>
<dbReference type="Proteomes" id="UP000838412">
    <property type="component" value="Chromosome 8"/>
</dbReference>
<sequence>MWRQTGRDLVRPTVGRMILNDPVTVASCVHPVWSSQKFSTDSTGEENMSTLTAGPSPVTITANTVASPPTPSNGASTGGSAAPTPEVLYALLANDKSLEGTRASLL</sequence>
<organism evidence="2 3">
    <name type="scientific">Branchiostoma lanceolatum</name>
    <name type="common">Common lancelet</name>
    <name type="synonym">Amphioxus lanceolatum</name>
    <dbReference type="NCBI Taxonomy" id="7740"/>
    <lineage>
        <taxon>Eukaryota</taxon>
        <taxon>Metazoa</taxon>
        <taxon>Chordata</taxon>
        <taxon>Cephalochordata</taxon>
        <taxon>Leptocardii</taxon>
        <taxon>Amphioxiformes</taxon>
        <taxon>Branchiostomatidae</taxon>
        <taxon>Branchiostoma</taxon>
    </lineage>
</organism>
<protein>
    <submittedName>
        <fullName evidence="2">Hypp4520 protein</fullName>
    </submittedName>
</protein>
<dbReference type="AlphaFoldDB" id="A0A8K0EW13"/>
<evidence type="ECO:0000313" key="3">
    <source>
        <dbReference type="Proteomes" id="UP000838412"/>
    </source>
</evidence>
<keyword evidence="3" id="KW-1185">Reference proteome</keyword>
<accession>A0A8K0EW13</accession>
<name>A0A8K0EW13_BRALA</name>